<protein>
    <recommendedName>
        <fullName evidence="7">Derlin</fullName>
    </recommendedName>
</protein>
<dbReference type="EMBL" id="LASV01000060">
    <property type="protein sequence ID" value="KKA24542.1"/>
    <property type="molecule type" value="Genomic_DNA"/>
</dbReference>
<evidence type="ECO:0000256" key="5">
    <source>
        <dbReference type="ARBA" id="ARBA00022989"/>
    </source>
</evidence>
<evidence type="ECO:0000313" key="8">
    <source>
        <dbReference type="EMBL" id="KKA24542.1"/>
    </source>
</evidence>
<feature type="transmembrane region" description="Helical" evidence="7">
    <location>
        <begin position="154"/>
        <end position="179"/>
    </location>
</feature>
<proteinExistence type="inferred from homology"/>
<evidence type="ECO:0000256" key="2">
    <source>
        <dbReference type="ARBA" id="ARBA00008917"/>
    </source>
</evidence>
<dbReference type="GO" id="GO:0006950">
    <property type="term" value="P:response to stress"/>
    <property type="evidence" value="ECO:0007669"/>
    <property type="project" value="UniProtKB-ARBA"/>
</dbReference>
<accession>A0A0F4Z200</accession>
<evidence type="ECO:0000256" key="6">
    <source>
        <dbReference type="ARBA" id="ARBA00023136"/>
    </source>
</evidence>
<feature type="transmembrane region" description="Helical" evidence="7">
    <location>
        <begin position="30"/>
        <end position="53"/>
    </location>
</feature>
<evidence type="ECO:0000256" key="7">
    <source>
        <dbReference type="RuleBase" id="RU363059"/>
    </source>
</evidence>
<keyword evidence="5 7" id="KW-1133">Transmembrane helix</keyword>
<gene>
    <name evidence="8" type="ORF">T310_1443</name>
</gene>
<sequence>MAAIWGNNGGQPGQFPLEQWFYEMPPCTRWWTAATVITSVLVQCHVLTPFQLFYSFRAVYVKSQYWRLITTFLYFGPLNLDLLFHVFFLQRYSRLLEESSGRSPADFSWLLFYAMSSLLILSPFLSLPFLGTALSSSLVYIWSRRNPDTRLSFLGLLVFTAPYLPWVLMAFSLVVHGIVPKDEICGVIVGHIWYFFSDVYPSLHGGHRPLDPPAWWRRLFEGRPRHEAVRGADETEAPETQAANINRDIAAAAAPEDPFDAFFPSAASGKAATESHNLFDFGLGQSGHTRVDMEMDGKNMWGFLSQMRQIIRFQAMGPALRTTPLQDPMPMLRCHSRREGCFYTLFTMLTGFGSRIHEELELPCHGLRVPVLDLCYPWDFFSLVQPTMYGNEDTAHTAILGNEA</sequence>
<keyword evidence="3 7" id="KW-0812">Transmembrane</keyword>
<dbReference type="RefSeq" id="XP_013331154.1">
    <property type="nucleotide sequence ID" value="XM_013475700.1"/>
</dbReference>
<evidence type="ECO:0000313" key="9">
    <source>
        <dbReference type="Proteomes" id="UP000053958"/>
    </source>
</evidence>
<dbReference type="Pfam" id="PF04511">
    <property type="entry name" value="DER1"/>
    <property type="match status" value="1"/>
</dbReference>
<dbReference type="OrthoDB" id="1716531at2759"/>
<dbReference type="AlphaFoldDB" id="A0A0F4Z200"/>
<dbReference type="InterPro" id="IPR007599">
    <property type="entry name" value="DER1"/>
</dbReference>
<evidence type="ECO:0000256" key="1">
    <source>
        <dbReference type="ARBA" id="ARBA00004477"/>
    </source>
</evidence>
<dbReference type="GeneID" id="25313794"/>
<feature type="transmembrane region" description="Helical" evidence="7">
    <location>
        <begin position="65"/>
        <end position="89"/>
    </location>
</feature>
<organism evidence="8 9">
    <name type="scientific">Rasamsonia emersonii (strain ATCC 16479 / CBS 393.64 / IMI 116815)</name>
    <dbReference type="NCBI Taxonomy" id="1408163"/>
    <lineage>
        <taxon>Eukaryota</taxon>
        <taxon>Fungi</taxon>
        <taxon>Dikarya</taxon>
        <taxon>Ascomycota</taxon>
        <taxon>Pezizomycotina</taxon>
        <taxon>Eurotiomycetes</taxon>
        <taxon>Eurotiomycetidae</taxon>
        <taxon>Eurotiales</taxon>
        <taxon>Trichocomaceae</taxon>
        <taxon>Rasamsonia</taxon>
    </lineage>
</organism>
<comment type="caution">
    <text evidence="8">The sequence shown here is derived from an EMBL/GenBank/DDBJ whole genome shotgun (WGS) entry which is preliminary data.</text>
</comment>
<feature type="transmembrane region" description="Helical" evidence="7">
    <location>
        <begin position="109"/>
        <end position="142"/>
    </location>
</feature>
<keyword evidence="4 7" id="KW-0256">Endoplasmic reticulum</keyword>
<dbReference type="STRING" id="1408163.A0A0F4Z200"/>
<comment type="subcellular location">
    <subcellularLocation>
        <location evidence="1 7">Endoplasmic reticulum membrane</location>
        <topology evidence="1 7">Multi-pass membrane protein</topology>
    </subcellularLocation>
</comment>
<keyword evidence="9" id="KW-1185">Reference proteome</keyword>
<dbReference type="SUPFAM" id="SSF144091">
    <property type="entry name" value="Rhomboid-like"/>
    <property type="match status" value="1"/>
</dbReference>
<evidence type="ECO:0000256" key="3">
    <source>
        <dbReference type="ARBA" id="ARBA00022692"/>
    </source>
</evidence>
<name>A0A0F4Z200_RASE3</name>
<keyword evidence="6 7" id="KW-0472">Membrane</keyword>
<reference evidence="8 9" key="1">
    <citation type="submission" date="2015-04" db="EMBL/GenBank/DDBJ databases">
        <authorList>
            <person name="Heijne W.H."/>
            <person name="Fedorova N.D."/>
            <person name="Nierman W.C."/>
            <person name="Vollebregt A.W."/>
            <person name="Zhao Z."/>
            <person name="Wu L."/>
            <person name="Kumar M."/>
            <person name="Stam H."/>
            <person name="van den Berg M.A."/>
            <person name="Pel H.J."/>
        </authorList>
    </citation>
    <scope>NUCLEOTIDE SEQUENCE [LARGE SCALE GENOMIC DNA]</scope>
    <source>
        <strain evidence="8 9">CBS 393.64</strain>
    </source>
</reference>
<comment type="function">
    <text evidence="7">May be involved in the degradation of misfolded endoplasmic reticulum (ER) luminal proteins.</text>
</comment>
<comment type="similarity">
    <text evidence="2 7">Belongs to the derlin family.</text>
</comment>
<dbReference type="InterPro" id="IPR035952">
    <property type="entry name" value="Rhomboid-like_sf"/>
</dbReference>
<dbReference type="Proteomes" id="UP000053958">
    <property type="component" value="Unassembled WGS sequence"/>
</dbReference>
<evidence type="ECO:0000256" key="4">
    <source>
        <dbReference type="ARBA" id="ARBA00022824"/>
    </source>
</evidence>
<dbReference type="GO" id="GO:0005789">
    <property type="term" value="C:endoplasmic reticulum membrane"/>
    <property type="evidence" value="ECO:0007669"/>
    <property type="project" value="UniProtKB-SubCell"/>
</dbReference>
<dbReference type="PANTHER" id="PTHR11009">
    <property type="entry name" value="DER1-LIKE PROTEIN, DERLIN"/>
    <property type="match status" value="1"/>
</dbReference>